<evidence type="ECO:0000256" key="1">
    <source>
        <dbReference type="ARBA" id="ARBA00022475"/>
    </source>
</evidence>
<dbReference type="Gene3D" id="3.30.160.60">
    <property type="entry name" value="Classic Zinc Finger"/>
    <property type="match status" value="1"/>
</dbReference>
<dbReference type="GO" id="GO:0008932">
    <property type="term" value="F:lytic endotransglycosylase activity"/>
    <property type="evidence" value="ECO:0007669"/>
    <property type="project" value="UniProtKB-UniRule"/>
</dbReference>
<protein>
    <recommendedName>
        <fullName evidence="7">Endolytic murein transglycosylase</fullName>
        <ecNumber evidence="7">4.2.2.29</ecNumber>
    </recommendedName>
    <alternativeName>
        <fullName evidence="7">Peptidoglycan lytic transglycosylase</fullName>
    </alternativeName>
    <alternativeName>
        <fullName evidence="7">Peptidoglycan polymerization terminase</fullName>
    </alternativeName>
</protein>
<feature type="site" description="Important for catalytic activity" evidence="7">
    <location>
        <position position="219"/>
    </location>
</feature>
<evidence type="ECO:0000256" key="5">
    <source>
        <dbReference type="ARBA" id="ARBA00023239"/>
    </source>
</evidence>
<evidence type="ECO:0000313" key="9">
    <source>
        <dbReference type="Proteomes" id="UP000324760"/>
    </source>
</evidence>
<dbReference type="AlphaFoldDB" id="A0A5P1RBR4"/>
<dbReference type="PANTHER" id="PTHR30518">
    <property type="entry name" value="ENDOLYTIC MUREIN TRANSGLYCOSYLASE"/>
    <property type="match status" value="1"/>
</dbReference>
<accession>A0A5P1RBR4</accession>
<dbReference type="Proteomes" id="UP000324760">
    <property type="component" value="Chromosome"/>
</dbReference>
<keyword evidence="7" id="KW-0997">Cell inner membrane</keyword>
<proteinExistence type="inferred from homology"/>
<name>A0A5P1RBR4_9GAMM</name>
<dbReference type="GO" id="GO:0009252">
    <property type="term" value="P:peptidoglycan biosynthetic process"/>
    <property type="evidence" value="ECO:0007669"/>
    <property type="project" value="UniProtKB-UniRule"/>
</dbReference>
<reference evidence="8 9" key="1">
    <citation type="journal article" date="2019" name="Biochem. Eng. J.">
        <title>Metabolic engineering of the marine bacteria Neptunomonas concharum for the production of acetoin and meso-2,3-butanediol from acetate.</title>
        <authorList>
            <person name="Li W."/>
            <person name="Pu N."/>
            <person name="Liu C.-X."/>
            <person name="Yuan Q.-P."/>
            <person name="Li Z.-J."/>
        </authorList>
    </citation>
    <scope>NUCLEOTIDE SEQUENCE [LARGE SCALE GENOMIC DNA]</scope>
    <source>
        <strain evidence="8 9">JCM17730</strain>
    </source>
</reference>
<dbReference type="HAMAP" id="MF_02065">
    <property type="entry name" value="MltG"/>
    <property type="match status" value="1"/>
</dbReference>
<keyword evidence="2 7" id="KW-0812">Transmembrane</keyword>
<keyword evidence="5 7" id="KW-0456">Lyase</keyword>
<dbReference type="KEGG" id="ncu:F0U83_10140"/>
<dbReference type="GO" id="GO:0005886">
    <property type="term" value="C:plasma membrane"/>
    <property type="evidence" value="ECO:0007669"/>
    <property type="project" value="UniProtKB-UniRule"/>
</dbReference>
<dbReference type="PANTHER" id="PTHR30518:SF2">
    <property type="entry name" value="ENDOLYTIC MUREIN TRANSGLYCOSYLASE"/>
    <property type="match status" value="1"/>
</dbReference>
<sequence>MKALLKLSVVLLLVAMTVAYWLWQDMNRYIKSPLVLSEPVSSFIVPKGSSFNQLLMKLEGEGIITKPLYFKIFATLEKLSHQVKAGEYRIDENMTPKSLLMLFVSGKSVQHYFTIIEGSTFAQVRQALEKHSDILAIELSDKSDREILEAIGAKELHPEGLFLAETYGAERGTSDLDILKRSYRAQQDLLRSLWEKRNKDLPYATPYDALVMASIVEKETAVPEERPVIAGVFVKRLNIGMKLQTDPTVIYGMGDKYQGNITRKDLRTPTPYNTYTIEGLPPTPIAMVGPEAIQAALNPEVGKWLYFVAKGDGTHQFSASLKDHNRAVRAYQLKRKQSYRSTPES</sequence>
<comment type="catalytic activity">
    <reaction evidence="7">
        <text>a peptidoglycan chain = a peptidoglycan chain with N-acetyl-1,6-anhydromuramyl-[peptide] at the reducing end + a peptidoglycan chain with N-acetylglucosamine at the non-reducing end.</text>
        <dbReference type="EC" id="4.2.2.29"/>
    </reaction>
</comment>
<evidence type="ECO:0000313" key="8">
    <source>
        <dbReference type="EMBL" id="QEQ97043.1"/>
    </source>
</evidence>
<dbReference type="EMBL" id="CP043869">
    <property type="protein sequence ID" value="QEQ97043.1"/>
    <property type="molecule type" value="Genomic_DNA"/>
</dbReference>
<dbReference type="GO" id="GO:0071555">
    <property type="term" value="P:cell wall organization"/>
    <property type="evidence" value="ECO:0007669"/>
    <property type="project" value="UniProtKB-KW"/>
</dbReference>
<evidence type="ECO:0000256" key="6">
    <source>
        <dbReference type="ARBA" id="ARBA00023316"/>
    </source>
</evidence>
<dbReference type="OrthoDB" id="9814591at2"/>
<comment type="similarity">
    <text evidence="7">Belongs to the transglycosylase MltG family.</text>
</comment>
<dbReference type="CDD" id="cd08010">
    <property type="entry name" value="MltG_like"/>
    <property type="match status" value="1"/>
</dbReference>
<dbReference type="EC" id="4.2.2.29" evidence="7"/>
<keyword evidence="4 7" id="KW-0472">Membrane</keyword>
<gene>
    <name evidence="7 8" type="primary">mltG</name>
    <name evidence="8" type="ORF">F0U83_10140</name>
</gene>
<evidence type="ECO:0000256" key="7">
    <source>
        <dbReference type="HAMAP-Rule" id="MF_02065"/>
    </source>
</evidence>
<organism evidence="8 9">
    <name type="scientific">Neptunomonas concharum</name>
    <dbReference type="NCBI Taxonomy" id="1031538"/>
    <lineage>
        <taxon>Bacteria</taxon>
        <taxon>Pseudomonadati</taxon>
        <taxon>Pseudomonadota</taxon>
        <taxon>Gammaproteobacteria</taxon>
        <taxon>Oceanospirillales</taxon>
        <taxon>Oceanospirillaceae</taxon>
        <taxon>Neptunomonas</taxon>
    </lineage>
</organism>
<evidence type="ECO:0000256" key="3">
    <source>
        <dbReference type="ARBA" id="ARBA00022989"/>
    </source>
</evidence>
<dbReference type="InterPro" id="IPR003770">
    <property type="entry name" value="MLTG-like"/>
</dbReference>
<dbReference type="FunFam" id="3.30.160.60:FF:000242">
    <property type="entry name" value="Endolytic murein transglycosylase"/>
    <property type="match status" value="1"/>
</dbReference>
<keyword evidence="9" id="KW-1185">Reference proteome</keyword>
<dbReference type="Gene3D" id="3.30.1490.480">
    <property type="entry name" value="Endolytic murein transglycosylase"/>
    <property type="match status" value="1"/>
</dbReference>
<evidence type="ECO:0000256" key="2">
    <source>
        <dbReference type="ARBA" id="ARBA00022692"/>
    </source>
</evidence>
<evidence type="ECO:0000256" key="4">
    <source>
        <dbReference type="ARBA" id="ARBA00023136"/>
    </source>
</evidence>
<comment type="function">
    <text evidence="7">Functions as a peptidoglycan terminase that cleaves nascent peptidoglycan strands endolytically to terminate their elongation.</text>
</comment>
<keyword evidence="6 7" id="KW-0961">Cell wall biogenesis/degradation</keyword>
<dbReference type="Pfam" id="PF02618">
    <property type="entry name" value="YceG"/>
    <property type="match status" value="1"/>
</dbReference>
<keyword evidence="1 7" id="KW-1003">Cell membrane</keyword>
<keyword evidence="3 7" id="KW-1133">Transmembrane helix</keyword>
<dbReference type="RefSeq" id="WP_138987647.1">
    <property type="nucleotide sequence ID" value="NZ_CP043869.1"/>
</dbReference>
<dbReference type="NCBIfam" id="TIGR00247">
    <property type="entry name" value="endolytic transglycosylase MltG"/>
    <property type="match status" value="1"/>
</dbReference>